<keyword evidence="3" id="KW-1185">Reference proteome</keyword>
<sequence length="388" mass="41573">MDIITCNDRDLPDDLQAIANEASRIAIEGIETAAAHLHEPAKFSLPAKAALENAALQVLKLRQVVKPRQVRALQIRSARKLSGATSHSLVRRDSLATRLRLQPSLARNGIFSELSTMDTSAKAIKLSSETTAAIKEAVAKKDAALLYRRFGMSYSMLSDSKNSTASASPAAVAVSGFTKLRLNIIKVKCLDDVGLELTDFGEDDIRLGGLGADSTDQRREVAGFRVGNFRKGRAKSFSPPRKFVEFDLTRGGPWPRTFSTTFLMAESDGSGAFLEALRALWDAVHEVVEALVVAAAMAAGGAAGISMGSAGGPVGVLVGAVVGVALGLVAYYLFESLEDDIFEPTTVNLLLPDVNTKFSQGNTSDIRSENLTHPSASYILKYQWELVS</sequence>
<gene>
    <name evidence="2" type="ORF">MJ923_11010</name>
</gene>
<evidence type="ECO:0000256" key="1">
    <source>
        <dbReference type="SAM" id="Phobius"/>
    </source>
</evidence>
<comment type="caution">
    <text evidence="2">The sequence shown here is derived from an EMBL/GenBank/DDBJ whole genome shotgun (WGS) entry which is preliminary data.</text>
</comment>
<feature type="transmembrane region" description="Helical" evidence="1">
    <location>
        <begin position="314"/>
        <end position="334"/>
    </location>
</feature>
<reference evidence="2 3" key="1">
    <citation type="submission" date="2022-02" db="EMBL/GenBank/DDBJ databases">
        <title>The genome sequence of Shewanella sp. 3B26.</title>
        <authorList>
            <person name="Du J."/>
        </authorList>
    </citation>
    <scope>NUCLEOTIDE SEQUENCE [LARGE SCALE GENOMIC DNA]</scope>
    <source>
        <strain evidence="2 3">3B26</strain>
    </source>
</reference>
<dbReference type="RefSeq" id="WP_240591123.1">
    <property type="nucleotide sequence ID" value="NZ_JAKUDL010000003.1"/>
</dbReference>
<accession>A0AAJ1F0Q5</accession>
<protein>
    <submittedName>
        <fullName evidence="2">Uncharacterized protein</fullName>
    </submittedName>
</protein>
<dbReference type="AlphaFoldDB" id="A0AAJ1F0Q5"/>
<proteinExistence type="predicted"/>
<feature type="transmembrane region" description="Helical" evidence="1">
    <location>
        <begin position="287"/>
        <end position="308"/>
    </location>
</feature>
<organism evidence="2 3">
    <name type="scientific">Shewanella zhuhaiensis</name>
    <dbReference type="NCBI Taxonomy" id="2919576"/>
    <lineage>
        <taxon>Bacteria</taxon>
        <taxon>Pseudomonadati</taxon>
        <taxon>Pseudomonadota</taxon>
        <taxon>Gammaproteobacteria</taxon>
        <taxon>Alteromonadales</taxon>
        <taxon>Shewanellaceae</taxon>
        <taxon>Shewanella</taxon>
    </lineage>
</organism>
<keyword evidence="1" id="KW-0472">Membrane</keyword>
<dbReference type="EMBL" id="JAKUDL010000003">
    <property type="protein sequence ID" value="MCH4294832.1"/>
    <property type="molecule type" value="Genomic_DNA"/>
</dbReference>
<keyword evidence="1" id="KW-0812">Transmembrane</keyword>
<evidence type="ECO:0000313" key="3">
    <source>
        <dbReference type="Proteomes" id="UP001297581"/>
    </source>
</evidence>
<evidence type="ECO:0000313" key="2">
    <source>
        <dbReference type="EMBL" id="MCH4294832.1"/>
    </source>
</evidence>
<dbReference type="Proteomes" id="UP001297581">
    <property type="component" value="Unassembled WGS sequence"/>
</dbReference>
<name>A0AAJ1F0Q5_9GAMM</name>
<keyword evidence="1" id="KW-1133">Transmembrane helix</keyword>